<organism evidence="1">
    <name type="scientific">Notodromas monacha</name>
    <dbReference type="NCBI Taxonomy" id="399045"/>
    <lineage>
        <taxon>Eukaryota</taxon>
        <taxon>Metazoa</taxon>
        <taxon>Ecdysozoa</taxon>
        <taxon>Arthropoda</taxon>
        <taxon>Crustacea</taxon>
        <taxon>Oligostraca</taxon>
        <taxon>Ostracoda</taxon>
        <taxon>Podocopa</taxon>
        <taxon>Podocopida</taxon>
        <taxon>Cypridocopina</taxon>
        <taxon>Cypridoidea</taxon>
        <taxon>Cyprididae</taxon>
        <taxon>Notodromas</taxon>
    </lineage>
</organism>
<accession>A0A7R9BU62</accession>
<name>A0A7R9BU62_9CRUS</name>
<proteinExistence type="predicted"/>
<dbReference type="EMBL" id="OA884333">
    <property type="protein sequence ID" value="CAD7280653.1"/>
    <property type="molecule type" value="Genomic_DNA"/>
</dbReference>
<evidence type="ECO:0000313" key="2">
    <source>
        <dbReference type="Proteomes" id="UP000678499"/>
    </source>
</evidence>
<protein>
    <submittedName>
        <fullName evidence="1">Uncharacterized protein</fullName>
    </submittedName>
</protein>
<gene>
    <name evidence="1" type="ORF">NMOB1V02_LOCUS8311</name>
</gene>
<dbReference type="EMBL" id="CAJPEX010002296">
    <property type="protein sequence ID" value="CAG0920805.1"/>
    <property type="molecule type" value="Genomic_DNA"/>
</dbReference>
<dbReference type="Proteomes" id="UP000678499">
    <property type="component" value="Unassembled WGS sequence"/>
</dbReference>
<sequence length="125" mass="14048">MHEVGFSPAMGIKDDTLGWRDHQLLPAYPTLEHDTASDGKKNIIRNGALLVVLCLAYVATAAPNKEEVDQQADEQFLYSPYGLARSYGYAAYPTYASAYSYPAYGYKTYSSYPAYTPFYGGYRYY</sequence>
<reference evidence="1" key="1">
    <citation type="submission" date="2020-11" db="EMBL/GenBank/DDBJ databases">
        <authorList>
            <person name="Tran Van P."/>
        </authorList>
    </citation>
    <scope>NUCLEOTIDE SEQUENCE</scope>
</reference>
<evidence type="ECO:0000313" key="1">
    <source>
        <dbReference type="EMBL" id="CAD7280653.1"/>
    </source>
</evidence>
<dbReference type="AlphaFoldDB" id="A0A7R9BU62"/>
<keyword evidence="2" id="KW-1185">Reference proteome</keyword>